<evidence type="ECO:0000313" key="3">
    <source>
        <dbReference type="Proteomes" id="UP000322873"/>
    </source>
</evidence>
<keyword evidence="3" id="KW-1185">Reference proteome</keyword>
<gene>
    <name evidence="2" type="ORF">EYC84_001628</name>
</gene>
<keyword evidence="1" id="KW-0472">Membrane</keyword>
<organism evidence="2 3">
    <name type="scientific">Monilinia fructicola</name>
    <name type="common">Brown rot fungus</name>
    <name type="synonym">Ciboria fructicola</name>
    <dbReference type="NCBI Taxonomy" id="38448"/>
    <lineage>
        <taxon>Eukaryota</taxon>
        <taxon>Fungi</taxon>
        <taxon>Dikarya</taxon>
        <taxon>Ascomycota</taxon>
        <taxon>Pezizomycotina</taxon>
        <taxon>Leotiomycetes</taxon>
        <taxon>Helotiales</taxon>
        <taxon>Sclerotiniaceae</taxon>
        <taxon>Monilinia</taxon>
    </lineage>
</organism>
<name>A0A5M9JQ61_MONFR</name>
<evidence type="ECO:0000313" key="2">
    <source>
        <dbReference type="EMBL" id="KAA8571634.1"/>
    </source>
</evidence>
<dbReference type="EMBL" id="VICG01000005">
    <property type="protein sequence ID" value="KAA8571634.1"/>
    <property type="molecule type" value="Genomic_DNA"/>
</dbReference>
<dbReference type="Proteomes" id="UP000322873">
    <property type="component" value="Unassembled WGS sequence"/>
</dbReference>
<keyword evidence="1" id="KW-0812">Transmembrane</keyword>
<sequence length="100" mass="11137">MSPLCSFLNNRDENPVIHLFFLYSPCPALSFPSVMVSLKSMHATTTKSQKSTIHVYIGQHKTTNIKPEELGCMTSAKFKTDLSLISMAKTGVFNLTRNLV</sequence>
<evidence type="ECO:0000256" key="1">
    <source>
        <dbReference type="SAM" id="Phobius"/>
    </source>
</evidence>
<reference evidence="2 3" key="1">
    <citation type="submission" date="2019-06" db="EMBL/GenBank/DDBJ databases">
        <title>Genome Sequence of the Brown Rot Fungal Pathogen Monilinia fructicola.</title>
        <authorList>
            <person name="De Miccolis Angelini R.M."/>
            <person name="Landi L."/>
            <person name="Abate D."/>
            <person name="Pollastro S."/>
            <person name="Romanazzi G."/>
            <person name="Faretra F."/>
        </authorList>
    </citation>
    <scope>NUCLEOTIDE SEQUENCE [LARGE SCALE GENOMIC DNA]</scope>
    <source>
        <strain evidence="2 3">Mfrc123</strain>
    </source>
</reference>
<comment type="caution">
    <text evidence="2">The sequence shown here is derived from an EMBL/GenBank/DDBJ whole genome shotgun (WGS) entry which is preliminary data.</text>
</comment>
<accession>A0A5M9JQ61</accession>
<feature type="transmembrane region" description="Helical" evidence="1">
    <location>
        <begin position="20"/>
        <end position="38"/>
    </location>
</feature>
<proteinExistence type="predicted"/>
<dbReference type="AlphaFoldDB" id="A0A5M9JQ61"/>
<protein>
    <submittedName>
        <fullName evidence="2">Uncharacterized protein</fullName>
    </submittedName>
</protein>
<keyword evidence="1" id="KW-1133">Transmembrane helix</keyword>